<keyword evidence="1" id="KW-1133">Transmembrane helix</keyword>
<name>A0AA34R3Y8_BORHD</name>
<keyword evidence="1" id="KW-0472">Membrane</keyword>
<accession>A0AA34R3Y8</accession>
<feature type="transmembrane region" description="Helical" evidence="1">
    <location>
        <begin position="6"/>
        <end position="26"/>
    </location>
</feature>
<evidence type="ECO:0000313" key="3">
    <source>
        <dbReference type="Proteomes" id="UP000008834"/>
    </source>
</evidence>
<feature type="transmembrane region" description="Helical" evidence="1">
    <location>
        <begin position="52"/>
        <end position="72"/>
    </location>
</feature>
<dbReference type="KEGG" id="bhr:BH0428"/>
<reference evidence="3" key="1">
    <citation type="submission" date="2004-12" db="EMBL/GenBank/DDBJ databases">
        <title>The genome sequence of Borrelia hermsii and Borrelia turicatae: comparative analysis of two agents of endemic N. America relapsing fever.</title>
        <authorList>
            <person name="Porcella S.F."/>
            <person name="Raffel S.J."/>
            <person name="Schrumpf M.E."/>
            <person name="Montgomery B."/>
            <person name="Smith T."/>
            <person name="Schwan T.G."/>
        </authorList>
    </citation>
    <scope>NUCLEOTIDE SEQUENCE [LARGE SCALE GENOMIC DNA]</scope>
    <source>
        <strain evidence="3">HS1 / DAH</strain>
    </source>
</reference>
<dbReference type="GeneID" id="71843240"/>
<feature type="transmembrane region" description="Helical" evidence="1">
    <location>
        <begin position="78"/>
        <end position="100"/>
    </location>
</feature>
<evidence type="ECO:0000256" key="1">
    <source>
        <dbReference type="SAM" id="Phobius"/>
    </source>
</evidence>
<evidence type="ECO:0000313" key="2">
    <source>
        <dbReference type="EMBL" id="AAX16937.1"/>
    </source>
</evidence>
<sequence length="106" mass="12185">MFKLIKKIFTIYFLCITLTGLVMVFIDSKFSERQTTQNSKSQIIKHTIDPNLMMLTSAIGGFLGIYSGIWFFDHEKDNFYLSWGSLAILIYNIGLIISVYSKAKNK</sequence>
<organism evidence="2 3">
    <name type="scientific">Borrelia hermsii (strain HS1 / DAH)</name>
    <dbReference type="NCBI Taxonomy" id="314723"/>
    <lineage>
        <taxon>Bacteria</taxon>
        <taxon>Pseudomonadati</taxon>
        <taxon>Spirochaetota</taxon>
        <taxon>Spirochaetia</taxon>
        <taxon>Spirochaetales</taxon>
        <taxon>Borreliaceae</taxon>
        <taxon>Borrelia</taxon>
    </lineage>
</organism>
<gene>
    <name evidence="2" type="ordered locus">BH0428</name>
</gene>
<proteinExistence type="predicted"/>
<dbReference type="Proteomes" id="UP000008834">
    <property type="component" value="Chromosome"/>
</dbReference>
<dbReference type="RefSeq" id="WP_012422193.1">
    <property type="nucleotide sequence ID" value="NC_010673.1"/>
</dbReference>
<dbReference type="AlphaFoldDB" id="A0AA34R3Y8"/>
<keyword evidence="1" id="KW-0812">Transmembrane</keyword>
<dbReference type="EMBL" id="CP000048">
    <property type="protein sequence ID" value="AAX16937.1"/>
    <property type="molecule type" value="Genomic_DNA"/>
</dbReference>
<protein>
    <submittedName>
        <fullName evidence="2">Uncharacterized protein</fullName>
    </submittedName>
</protein>